<dbReference type="GO" id="GO:0043138">
    <property type="term" value="F:3'-5' DNA helicase activity"/>
    <property type="evidence" value="ECO:0007669"/>
    <property type="project" value="UniProtKB-EC"/>
</dbReference>
<evidence type="ECO:0000256" key="5">
    <source>
        <dbReference type="ARBA" id="ARBA00023235"/>
    </source>
</evidence>
<evidence type="ECO:0000256" key="2">
    <source>
        <dbReference type="ARBA" id="ARBA00022801"/>
    </source>
</evidence>
<gene>
    <name evidence="11" type="ORF">Aau02nite_63580</name>
</gene>
<dbReference type="GO" id="GO:0005829">
    <property type="term" value="C:cytosol"/>
    <property type="evidence" value="ECO:0007669"/>
    <property type="project" value="TreeGrafter"/>
</dbReference>
<sequence>MSLPTPQGRQHDVVYMTGRGHHVVLGTAGTGKTVMAVHRAAHLADPRTQNSGPTLLLTYTNSLVAYLRHFAADLPRVTVETYGRFGRGYLAARGRMGYRQIATPAQRRYYVEQAVKATATTFRPSPFFDRATDFFLDELEWIDGNALAMLPDYLAVRRVGRMEPLQPAQRQAVWAIRTHYLAARTAAGLPYDWAGVPSAVRAALADDAQPRRYKHIVVDEAQDLSPEAIRSLAAAIPADGSLTLFADYAQQIYGQRMSWRSCGLTVAKTEEFLDNYRNSPEIARLAIAMGEMPHFQDSADLVEPRAPQRAAGAKPTLVQYSATEAEAQAVAANAASFGKVSRVGILTRTRAEARRASRGIPGVRALHDNLDQWEVTAGVYAGTYHSGKGLEFDVVFLPFCGADRCPDPETVAAFGYDEAAARESRLLYVGVTRARAELIITYTGELTPLLPPAGSGLYQVTVAG</sequence>
<dbReference type="PANTHER" id="PTHR11070:SF3">
    <property type="entry name" value="DNA 3'-5' HELICASE"/>
    <property type="match status" value="1"/>
</dbReference>
<dbReference type="InterPro" id="IPR027417">
    <property type="entry name" value="P-loop_NTPase"/>
</dbReference>
<keyword evidence="1 9" id="KW-0547">Nucleotide-binding</keyword>
<comment type="catalytic activity">
    <reaction evidence="6">
        <text>Couples ATP hydrolysis with the unwinding of duplex DNA by translocating in the 3'-5' direction.</text>
        <dbReference type="EC" id="5.6.2.4"/>
    </reaction>
</comment>
<dbReference type="GO" id="GO:0005524">
    <property type="term" value="F:ATP binding"/>
    <property type="evidence" value="ECO:0007669"/>
    <property type="project" value="UniProtKB-UniRule"/>
</dbReference>
<keyword evidence="2 9" id="KW-0378">Hydrolase</keyword>
<feature type="binding site" evidence="9">
    <location>
        <begin position="26"/>
        <end position="33"/>
    </location>
    <ligand>
        <name>ATP</name>
        <dbReference type="ChEBI" id="CHEBI:30616"/>
    </ligand>
</feature>
<dbReference type="SUPFAM" id="SSF52540">
    <property type="entry name" value="P-loop containing nucleoside triphosphate hydrolases"/>
    <property type="match status" value="1"/>
</dbReference>
<protein>
    <recommendedName>
        <fullName evidence="7">DNA 3'-5' helicase</fullName>
        <ecNumber evidence="7">5.6.2.4</ecNumber>
    </recommendedName>
</protein>
<comment type="catalytic activity">
    <reaction evidence="8">
        <text>ATP + H2O = ADP + phosphate + H(+)</text>
        <dbReference type="Rhea" id="RHEA:13065"/>
        <dbReference type="ChEBI" id="CHEBI:15377"/>
        <dbReference type="ChEBI" id="CHEBI:15378"/>
        <dbReference type="ChEBI" id="CHEBI:30616"/>
        <dbReference type="ChEBI" id="CHEBI:43474"/>
        <dbReference type="ChEBI" id="CHEBI:456216"/>
        <dbReference type="EC" id="5.6.2.4"/>
    </reaction>
</comment>
<evidence type="ECO:0000256" key="1">
    <source>
        <dbReference type="ARBA" id="ARBA00022741"/>
    </source>
</evidence>
<feature type="domain" description="UvrD-like helicase ATP-binding" evidence="10">
    <location>
        <begin position="5"/>
        <end position="292"/>
    </location>
</feature>
<dbReference type="InterPro" id="IPR000212">
    <property type="entry name" value="DNA_helicase_UvrD/REP"/>
</dbReference>
<proteinExistence type="predicted"/>
<dbReference type="Pfam" id="PF13361">
    <property type="entry name" value="UvrD_C"/>
    <property type="match status" value="1"/>
</dbReference>
<name>A0A919SP00_9ACTN</name>
<evidence type="ECO:0000256" key="4">
    <source>
        <dbReference type="ARBA" id="ARBA00022840"/>
    </source>
</evidence>
<keyword evidence="4 9" id="KW-0067">ATP-binding</keyword>
<dbReference type="PANTHER" id="PTHR11070">
    <property type="entry name" value="UVRD / RECB / PCRA DNA HELICASE FAMILY MEMBER"/>
    <property type="match status" value="1"/>
</dbReference>
<evidence type="ECO:0000256" key="7">
    <source>
        <dbReference type="ARBA" id="ARBA00034808"/>
    </source>
</evidence>
<dbReference type="InterPro" id="IPR014016">
    <property type="entry name" value="UvrD-like_ATP-bd"/>
</dbReference>
<dbReference type="EC" id="5.6.2.4" evidence="7"/>
<keyword evidence="3 9" id="KW-0347">Helicase</keyword>
<organism evidence="11 12">
    <name type="scientific">Actinoplanes auranticolor</name>
    <dbReference type="NCBI Taxonomy" id="47988"/>
    <lineage>
        <taxon>Bacteria</taxon>
        <taxon>Bacillati</taxon>
        <taxon>Actinomycetota</taxon>
        <taxon>Actinomycetes</taxon>
        <taxon>Micromonosporales</taxon>
        <taxon>Micromonosporaceae</taxon>
        <taxon>Actinoplanes</taxon>
    </lineage>
</organism>
<dbReference type="Gene3D" id="3.40.50.300">
    <property type="entry name" value="P-loop containing nucleotide triphosphate hydrolases"/>
    <property type="match status" value="2"/>
</dbReference>
<evidence type="ECO:0000256" key="9">
    <source>
        <dbReference type="PROSITE-ProRule" id="PRU00560"/>
    </source>
</evidence>
<dbReference type="Pfam" id="PF13245">
    <property type="entry name" value="AAA_19"/>
    <property type="match status" value="1"/>
</dbReference>
<dbReference type="PROSITE" id="PS51198">
    <property type="entry name" value="UVRD_HELICASE_ATP_BIND"/>
    <property type="match status" value="1"/>
</dbReference>
<dbReference type="RefSeq" id="WP_212992243.1">
    <property type="nucleotide sequence ID" value="NZ_BAABEA010000004.1"/>
</dbReference>
<reference evidence="11" key="1">
    <citation type="submission" date="2021-03" db="EMBL/GenBank/DDBJ databases">
        <title>Whole genome shotgun sequence of Actinoplanes auranticolor NBRC 12245.</title>
        <authorList>
            <person name="Komaki H."/>
            <person name="Tamura T."/>
        </authorList>
    </citation>
    <scope>NUCLEOTIDE SEQUENCE</scope>
    <source>
        <strain evidence="11">NBRC 12245</strain>
    </source>
</reference>
<evidence type="ECO:0000256" key="8">
    <source>
        <dbReference type="ARBA" id="ARBA00048988"/>
    </source>
</evidence>
<accession>A0A919SP00</accession>
<dbReference type="GO" id="GO:0000725">
    <property type="term" value="P:recombinational repair"/>
    <property type="evidence" value="ECO:0007669"/>
    <property type="project" value="TreeGrafter"/>
</dbReference>
<comment type="caution">
    <text evidence="11">The sequence shown here is derived from an EMBL/GenBank/DDBJ whole genome shotgun (WGS) entry which is preliminary data.</text>
</comment>
<dbReference type="EMBL" id="BOQL01000053">
    <property type="protein sequence ID" value="GIM74959.1"/>
    <property type="molecule type" value="Genomic_DNA"/>
</dbReference>
<keyword evidence="12" id="KW-1185">Reference proteome</keyword>
<dbReference type="Proteomes" id="UP000681340">
    <property type="component" value="Unassembled WGS sequence"/>
</dbReference>
<dbReference type="InterPro" id="IPR014017">
    <property type="entry name" value="DNA_helicase_UvrD-like_C"/>
</dbReference>
<keyword evidence="5" id="KW-0413">Isomerase</keyword>
<evidence type="ECO:0000313" key="12">
    <source>
        <dbReference type="Proteomes" id="UP000681340"/>
    </source>
</evidence>
<evidence type="ECO:0000256" key="3">
    <source>
        <dbReference type="ARBA" id="ARBA00022806"/>
    </source>
</evidence>
<dbReference type="GO" id="GO:0003677">
    <property type="term" value="F:DNA binding"/>
    <property type="evidence" value="ECO:0007669"/>
    <property type="project" value="InterPro"/>
</dbReference>
<evidence type="ECO:0000313" key="11">
    <source>
        <dbReference type="EMBL" id="GIM74959.1"/>
    </source>
</evidence>
<evidence type="ECO:0000259" key="10">
    <source>
        <dbReference type="PROSITE" id="PS51198"/>
    </source>
</evidence>
<dbReference type="GO" id="GO:0016787">
    <property type="term" value="F:hydrolase activity"/>
    <property type="evidence" value="ECO:0007669"/>
    <property type="project" value="UniProtKB-UniRule"/>
</dbReference>
<evidence type="ECO:0000256" key="6">
    <source>
        <dbReference type="ARBA" id="ARBA00034617"/>
    </source>
</evidence>
<dbReference type="AlphaFoldDB" id="A0A919SP00"/>